<evidence type="ECO:0000256" key="3">
    <source>
        <dbReference type="ARBA" id="ARBA00023163"/>
    </source>
</evidence>
<dbReference type="PROSITE" id="PS00356">
    <property type="entry name" value="HTH_LACI_1"/>
    <property type="match status" value="1"/>
</dbReference>
<dbReference type="Pfam" id="PF13377">
    <property type="entry name" value="Peripla_BP_3"/>
    <property type="match status" value="1"/>
</dbReference>
<keyword evidence="6" id="KW-1185">Reference proteome</keyword>
<reference evidence="6" key="1">
    <citation type="journal article" date="2019" name="Int. J. Syst. Evol. Microbiol.">
        <title>The Global Catalogue of Microorganisms (GCM) 10K type strain sequencing project: providing services to taxonomists for standard genome sequencing and annotation.</title>
        <authorList>
            <consortium name="The Broad Institute Genomics Platform"/>
            <consortium name="The Broad Institute Genome Sequencing Center for Infectious Disease"/>
            <person name="Wu L."/>
            <person name="Ma J."/>
        </authorList>
    </citation>
    <scope>NUCLEOTIDE SEQUENCE [LARGE SCALE GENOMIC DNA]</scope>
    <source>
        <strain evidence="6">KCTC 33676</strain>
    </source>
</reference>
<keyword evidence="3" id="KW-0804">Transcription</keyword>
<dbReference type="GO" id="GO:0003677">
    <property type="term" value="F:DNA binding"/>
    <property type="evidence" value="ECO:0007669"/>
    <property type="project" value="UniProtKB-KW"/>
</dbReference>
<dbReference type="PANTHER" id="PTHR30146:SF109">
    <property type="entry name" value="HTH-TYPE TRANSCRIPTIONAL REGULATOR GALS"/>
    <property type="match status" value="1"/>
</dbReference>
<name>A0ABW5RHL6_9BACL</name>
<dbReference type="CDD" id="cd06267">
    <property type="entry name" value="PBP1_LacI_sugar_binding-like"/>
    <property type="match status" value="1"/>
</dbReference>
<dbReference type="SMART" id="SM00354">
    <property type="entry name" value="HTH_LACI"/>
    <property type="match status" value="1"/>
</dbReference>
<proteinExistence type="predicted"/>
<protein>
    <submittedName>
        <fullName evidence="5">LacI family DNA-binding transcriptional regulator</fullName>
    </submittedName>
</protein>
<dbReference type="SUPFAM" id="SSF53822">
    <property type="entry name" value="Periplasmic binding protein-like I"/>
    <property type="match status" value="1"/>
</dbReference>
<dbReference type="InterPro" id="IPR000843">
    <property type="entry name" value="HTH_LacI"/>
</dbReference>
<evidence type="ECO:0000313" key="5">
    <source>
        <dbReference type="EMBL" id="MFD2673557.1"/>
    </source>
</evidence>
<evidence type="ECO:0000256" key="1">
    <source>
        <dbReference type="ARBA" id="ARBA00023015"/>
    </source>
</evidence>
<evidence type="ECO:0000313" key="6">
    <source>
        <dbReference type="Proteomes" id="UP001597497"/>
    </source>
</evidence>
<accession>A0ABW5RHL6</accession>
<sequence length="339" mass="37978">MNRVSIKDVALQAKVSIATVSNVVNGKGRVSAQTARKVQDVIEQLQYYPSQSARNLKDKQSYMIAVVVPYLKEAKLYDNPFYWKLIVGIEEGAKHKRFQVMLMDVNDDESFAFVQERHLDGMVVVGTFHNEPVLERISAIQKPVVFLDSYLEHPYLHQLLIDDEQGGYLGAKHLIELGHRQIGIMCGLLVNGGVHAARLKGVHTAMKEAGLPLDSLQIFEVHTSAETGRFLAHRINDQFPQLTATFSFSDIGAVGLIRGFHDKKVSVPADMSVIGFDDMHYVEYMNPALTTIRQDVHMKGKLAVEMLMEMIDHPSVEARQIRLPVELITRESAGPCSRA</sequence>
<evidence type="ECO:0000259" key="4">
    <source>
        <dbReference type="PROSITE" id="PS50932"/>
    </source>
</evidence>
<dbReference type="Gene3D" id="3.40.50.2300">
    <property type="match status" value="2"/>
</dbReference>
<dbReference type="CDD" id="cd01392">
    <property type="entry name" value="HTH_LacI"/>
    <property type="match status" value="1"/>
</dbReference>
<dbReference type="Gene3D" id="1.10.260.40">
    <property type="entry name" value="lambda repressor-like DNA-binding domains"/>
    <property type="match status" value="1"/>
</dbReference>
<organism evidence="5 6">
    <name type="scientific">Marinicrinis sediminis</name>
    <dbReference type="NCBI Taxonomy" id="1652465"/>
    <lineage>
        <taxon>Bacteria</taxon>
        <taxon>Bacillati</taxon>
        <taxon>Bacillota</taxon>
        <taxon>Bacilli</taxon>
        <taxon>Bacillales</taxon>
        <taxon>Paenibacillaceae</taxon>
    </lineage>
</organism>
<dbReference type="InterPro" id="IPR028082">
    <property type="entry name" value="Peripla_BP_I"/>
</dbReference>
<dbReference type="SUPFAM" id="SSF47413">
    <property type="entry name" value="lambda repressor-like DNA-binding domains"/>
    <property type="match status" value="1"/>
</dbReference>
<dbReference type="InterPro" id="IPR010982">
    <property type="entry name" value="Lambda_DNA-bd_dom_sf"/>
</dbReference>
<dbReference type="PROSITE" id="PS50932">
    <property type="entry name" value="HTH_LACI_2"/>
    <property type="match status" value="1"/>
</dbReference>
<dbReference type="PANTHER" id="PTHR30146">
    <property type="entry name" value="LACI-RELATED TRANSCRIPTIONAL REPRESSOR"/>
    <property type="match status" value="1"/>
</dbReference>
<gene>
    <name evidence="5" type="ORF">ACFSUC_18570</name>
</gene>
<evidence type="ECO:0000256" key="2">
    <source>
        <dbReference type="ARBA" id="ARBA00023125"/>
    </source>
</evidence>
<keyword evidence="1" id="KW-0805">Transcription regulation</keyword>
<feature type="domain" description="HTH lacI-type" evidence="4">
    <location>
        <begin position="4"/>
        <end position="58"/>
    </location>
</feature>
<keyword evidence="2 5" id="KW-0238">DNA-binding</keyword>
<comment type="caution">
    <text evidence="5">The sequence shown here is derived from an EMBL/GenBank/DDBJ whole genome shotgun (WGS) entry which is preliminary data.</text>
</comment>
<dbReference type="InterPro" id="IPR046335">
    <property type="entry name" value="LacI/GalR-like_sensor"/>
</dbReference>
<dbReference type="Proteomes" id="UP001597497">
    <property type="component" value="Unassembled WGS sequence"/>
</dbReference>
<dbReference type="Pfam" id="PF00356">
    <property type="entry name" value="LacI"/>
    <property type="match status" value="1"/>
</dbReference>
<dbReference type="EMBL" id="JBHUMM010000045">
    <property type="protein sequence ID" value="MFD2673557.1"/>
    <property type="molecule type" value="Genomic_DNA"/>
</dbReference>
<dbReference type="RefSeq" id="WP_379931144.1">
    <property type="nucleotide sequence ID" value="NZ_JBHUMM010000045.1"/>
</dbReference>